<dbReference type="Pfam" id="PF11747">
    <property type="entry name" value="RebB"/>
    <property type="match status" value="1"/>
</dbReference>
<keyword evidence="2" id="KW-1185">Reference proteome</keyword>
<evidence type="ECO:0000313" key="2">
    <source>
        <dbReference type="Proteomes" id="UP001235664"/>
    </source>
</evidence>
<dbReference type="InterPro" id="IPR021070">
    <property type="entry name" value="Killing_trait_RebB"/>
</dbReference>
<protein>
    <submittedName>
        <fullName evidence="1">RebB family R body protein</fullName>
    </submittedName>
</protein>
<proteinExistence type="predicted"/>
<accession>A0ABT9H4T9</accession>
<gene>
    <name evidence="1" type="ORF">Q9K01_01660</name>
</gene>
<dbReference type="EMBL" id="JAVAIL010000001">
    <property type="protein sequence ID" value="MDP4538334.1"/>
    <property type="molecule type" value="Genomic_DNA"/>
</dbReference>
<organism evidence="1 2">
    <name type="scientific">Qipengyuania benthica</name>
    <dbReference type="NCBI Taxonomy" id="3067651"/>
    <lineage>
        <taxon>Bacteria</taxon>
        <taxon>Pseudomonadati</taxon>
        <taxon>Pseudomonadota</taxon>
        <taxon>Alphaproteobacteria</taxon>
        <taxon>Sphingomonadales</taxon>
        <taxon>Erythrobacteraceae</taxon>
        <taxon>Qipengyuania</taxon>
    </lineage>
</organism>
<comment type="caution">
    <text evidence="1">The sequence shown here is derived from an EMBL/GenBank/DDBJ whole genome shotgun (WGS) entry which is preliminary data.</text>
</comment>
<sequence length="68" mass="6830">MAALSGIAPVAALTIGEAPSAAMAMTYLAMTNSIGHAMENAVAAQHRGQLMAEAATFKVLAMVLKNGA</sequence>
<reference evidence="1 2" key="1">
    <citation type="submission" date="2023-08" db="EMBL/GenBank/DDBJ databases">
        <title>genomic of DY56.</title>
        <authorList>
            <person name="Wang Y."/>
        </authorList>
    </citation>
    <scope>NUCLEOTIDE SEQUENCE [LARGE SCALE GENOMIC DNA]</scope>
    <source>
        <strain evidence="1 2">DY56-A-20</strain>
    </source>
</reference>
<dbReference type="RefSeq" id="WP_305928475.1">
    <property type="nucleotide sequence ID" value="NZ_JAVAIL010000001.1"/>
</dbReference>
<evidence type="ECO:0000313" key="1">
    <source>
        <dbReference type="EMBL" id="MDP4538334.1"/>
    </source>
</evidence>
<dbReference type="Proteomes" id="UP001235664">
    <property type="component" value="Unassembled WGS sequence"/>
</dbReference>
<name>A0ABT9H4T9_9SPHN</name>